<reference evidence="1" key="1">
    <citation type="submission" date="2013-04" db="EMBL/GenBank/DDBJ databases">
        <authorList>
            <person name="Qu J."/>
            <person name="Murali S.C."/>
            <person name="Bandaranaike D."/>
            <person name="Bellair M."/>
            <person name="Blankenburg K."/>
            <person name="Chao H."/>
            <person name="Dinh H."/>
            <person name="Doddapaneni H."/>
            <person name="Downs B."/>
            <person name="Dugan-Rocha S."/>
            <person name="Elkadiri S."/>
            <person name="Gnanaolivu R.D."/>
            <person name="Hernandez B."/>
            <person name="Javaid M."/>
            <person name="Jayaseelan J.C."/>
            <person name="Lee S."/>
            <person name="Li M."/>
            <person name="Ming W."/>
            <person name="Munidasa M."/>
            <person name="Muniz J."/>
            <person name="Nguyen L."/>
            <person name="Ongeri F."/>
            <person name="Osuji N."/>
            <person name="Pu L.-L."/>
            <person name="Puazo M."/>
            <person name="Qu C."/>
            <person name="Quiroz J."/>
            <person name="Raj R."/>
            <person name="Weissenberger G."/>
            <person name="Xin Y."/>
            <person name="Zou X."/>
            <person name="Han Y."/>
            <person name="Richards S."/>
            <person name="Worley K."/>
            <person name="Muzny D."/>
            <person name="Gibbs R."/>
        </authorList>
    </citation>
    <scope>NUCLEOTIDE SEQUENCE</scope>
    <source>
        <strain evidence="1">Sampled in the wild</strain>
    </source>
</reference>
<dbReference type="OrthoDB" id="414730at2759"/>
<gene>
    <name evidence="1" type="ORF">J437_LFUL017130</name>
</gene>
<dbReference type="AlphaFoldDB" id="A0A8K0KSP3"/>
<organism evidence="1 2">
    <name type="scientific">Ladona fulva</name>
    <name type="common">Scarce chaser dragonfly</name>
    <name type="synonym">Libellula fulva</name>
    <dbReference type="NCBI Taxonomy" id="123851"/>
    <lineage>
        <taxon>Eukaryota</taxon>
        <taxon>Metazoa</taxon>
        <taxon>Ecdysozoa</taxon>
        <taxon>Arthropoda</taxon>
        <taxon>Hexapoda</taxon>
        <taxon>Insecta</taxon>
        <taxon>Pterygota</taxon>
        <taxon>Palaeoptera</taxon>
        <taxon>Odonata</taxon>
        <taxon>Epiprocta</taxon>
        <taxon>Anisoptera</taxon>
        <taxon>Libelluloidea</taxon>
        <taxon>Libellulidae</taxon>
        <taxon>Ladona</taxon>
    </lineage>
</organism>
<keyword evidence="2" id="KW-1185">Reference proteome</keyword>
<comment type="caution">
    <text evidence="1">The sequence shown here is derived from an EMBL/GenBank/DDBJ whole genome shotgun (WGS) entry which is preliminary data.</text>
</comment>
<evidence type="ECO:0000313" key="2">
    <source>
        <dbReference type="Proteomes" id="UP000792457"/>
    </source>
</evidence>
<evidence type="ECO:0000313" key="1">
    <source>
        <dbReference type="EMBL" id="KAG8240147.1"/>
    </source>
</evidence>
<sequence length="126" mass="14516">MKFSADIDDVPKFKIQLSFDLIKDPLLYLINTSFLVGTFPSALKISQVLPLFKRKNSTNDFNSYRPIALQMQFSKIFDKAFHKRLVSYLQGFRQTNSTVSAIHEIISHLHSTLDNRLISCALMLDF</sequence>
<proteinExistence type="predicted"/>
<dbReference type="EMBL" id="KZ311941">
    <property type="protein sequence ID" value="KAG8240147.1"/>
    <property type="molecule type" value="Genomic_DNA"/>
</dbReference>
<evidence type="ECO:0008006" key="3">
    <source>
        <dbReference type="Google" id="ProtNLM"/>
    </source>
</evidence>
<reference evidence="1" key="2">
    <citation type="submission" date="2017-10" db="EMBL/GenBank/DDBJ databases">
        <title>Ladona fulva Genome sequencing and assembly.</title>
        <authorList>
            <person name="Murali S."/>
            <person name="Richards S."/>
            <person name="Bandaranaike D."/>
            <person name="Bellair M."/>
            <person name="Blankenburg K."/>
            <person name="Chao H."/>
            <person name="Dinh H."/>
            <person name="Doddapaneni H."/>
            <person name="Dugan-Rocha S."/>
            <person name="Elkadiri S."/>
            <person name="Gnanaolivu R."/>
            <person name="Hernandez B."/>
            <person name="Skinner E."/>
            <person name="Javaid M."/>
            <person name="Lee S."/>
            <person name="Li M."/>
            <person name="Ming W."/>
            <person name="Munidasa M."/>
            <person name="Muniz J."/>
            <person name="Nguyen L."/>
            <person name="Hughes D."/>
            <person name="Osuji N."/>
            <person name="Pu L.-L."/>
            <person name="Puazo M."/>
            <person name="Qu C."/>
            <person name="Quiroz J."/>
            <person name="Raj R."/>
            <person name="Weissenberger G."/>
            <person name="Xin Y."/>
            <person name="Zou X."/>
            <person name="Han Y."/>
            <person name="Worley K."/>
            <person name="Muzny D."/>
            <person name="Gibbs R."/>
        </authorList>
    </citation>
    <scope>NUCLEOTIDE SEQUENCE</scope>
    <source>
        <strain evidence="1">Sampled in the wild</strain>
    </source>
</reference>
<dbReference type="Proteomes" id="UP000792457">
    <property type="component" value="Unassembled WGS sequence"/>
</dbReference>
<accession>A0A8K0KSP3</accession>
<name>A0A8K0KSP3_LADFU</name>
<protein>
    <recommendedName>
        <fullName evidence="3">Reverse transcriptase domain-containing protein</fullName>
    </recommendedName>
</protein>